<dbReference type="InterPro" id="IPR005105">
    <property type="entry name" value="GlnD_Uridyltrans_N"/>
</dbReference>
<protein>
    <submittedName>
        <fullName evidence="4">CBS domain-containing protein</fullName>
    </submittedName>
</protein>
<evidence type="ECO:0000313" key="4">
    <source>
        <dbReference type="EMBL" id="QXM24203.1"/>
    </source>
</evidence>
<keyword evidence="1 2" id="KW-0129">CBS domain</keyword>
<dbReference type="KEGG" id="elio:KO353_13205"/>
<dbReference type="PANTHER" id="PTHR43080">
    <property type="entry name" value="CBS DOMAIN-CONTAINING PROTEIN CBSX3, MITOCHONDRIAL"/>
    <property type="match status" value="1"/>
</dbReference>
<accession>A0A975YJ92</accession>
<dbReference type="PROSITE" id="PS51371">
    <property type="entry name" value="CBS"/>
    <property type="match status" value="2"/>
</dbReference>
<dbReference type="InterPro" id="IPR051257">
    <property type="entry name" value="Diverse_CBS-Domain"/>
</dbReference>
<evidence type="ECO:0000313" key="5">
    <source>
        <dbReference type="Proteomes" id="UP000694001"/>
    </source>
</evidence>
<dbReference type="AlphaFoldDB" id="A0A975YJ92"/>
<dbReference type="SMART" id="SM00116">
    <property type="entry name" value="CBS"/>
    <property type="match status" value="2"/>
</dbReference>
<evidence type="ECO:0000259" key="3">
    <source>
        <dbReference type="PROSITE" id="PS51371"/>
    </source>
</evidence>
<feature type="domain" description="CBS" evidence="3">
    <location>
        <begin position="79"/>
        <end position="136"/>
    </location>
</feature>
<dbReference type="InterPro" id="IPR000644">
    <property type="entry name" value="CBS_dom"/>
</dbReference>
<dbReference type="PANTHER" id="PTHR43080:SF2">
    <property type="entry name" value="CBS DOMAIN-CONTAINING PROTEIN"/>
    <property type="match status" value="1"/>
</dbReference>
<dbReference type="RefSeq" id="WP_218285203.1">
    <property type="nucleotide sequence ID" value="NZ_CP076448.1"/>
</dbReference>
<dbReference type="Pfam" id="PF00571">
    <property type="entry name" value="CBS"/>
    <property type="match status" value="2"/>
</dbReference>
<sequence>MSGRTAAFTGTVRAAMQPPPCLTATTPVAAAVSAMADARQSSILVVDGEGAAIGIVTEQDVARRITFQVSADTPLSAVMTAPVIGVGPGEPLWRAVGLMRLRRLRHLPVLDAARRPIGMLHRFETYAVASGGLLDLLEALLAEDNEEGFAQTRSAQAGLARSLLDDGVPAADVIGVVSEINLDIHRRCVERALAAAPSPPPVPFTLLVMGSAGRGESFLFPDQDNGLILGERPDELHAAVDAWFIPFAEDLNARLARAGFTLCKGGVMARNPLWRKTLSEWKQQFTLWTERRSPAALLFGDIAFDFRPVWGPAEPAAELRAHLARALALRPAFLAALAAEDAKFAVGLSFWGGFRDDEEGPGRRTDLKLHGLMPLVSSVRLLALREGIEETSTRGRLATLAAAGTISASERSALDAAFGIIVERLLRQQLDDLAAGREAGNLVDTAALAKADRSALRDALKAVATFQKGTRAALTGGL</sequence>
<dbReference type="InterPro" id="IPR018821">
    <property type="entry name" value="DUF294_put_nucleoTrafse_sb-bd"/>
</dbReference>
<gene>
    <name evidence="4" type="ORF">KO353_13205</name>
</gene>
<evidence type="ECO:0000256" key="2">
    <source>
        <dbReference type="PROSITE-ProRule" id="PRU00703"/>
    </source>
</evidence>
<dbReference type="CDD" id="cd05401">
    <property type="entry name" value="NT_GlnE_GlnD_like"/>
    <property type="match status" value="1"/>
</dbReference>
<name>A0A975YJ92_9PROT</name>
<evidence type="ECO:0000256" key="1">
    <source>
        <dbReference type="ARBA" id="ARBA00023122"/>
    </source>
</evidence>
<feature type="domain" description="CBS" evidence="3">
    <location>
        <begin position="15"/>
        <end position="73"/>
    </location>
</feature>
<keyword evidence="5" id="KW-1185">Reference proteome</keyword>
<dbReference type="Pfam" id="PF10335">
    <property type="entry name" value="DUF294_C"/>
    <property type="match status" value="1"/>
</dbReference>
<dbReference type="Pfam" id="PF03445">
    <property type="entry name" value="DUF294"/>
    <property type="match status" value="1"/>
</dbReference>
<organism evidence="4 5">
    <name type="scientific">Elioraea tepida</name>
    <dbReference type="NCBI Taxonomy" id="2843330"/>
    <lineage>
        <taxon>Bacteria</taxon>
        <taxon>Pseudomonadati</taxon>
        <taxon>Pseudomonadota</taxon>
        <taxon>Alphaproteobacteria</taxon>
        <taxon>Acetobacterales</taxon>
        <taxon>Elioraeaceae</taxon>
        <taxon>Elioraea</taxon>
    </lineage>
</organism>
<dbReference type="Proteomes" id="UP000694001">
    <property type="component" value="Chromosome"/>
</dbReference>
<reference evidence="4" key="1">
    <citation type="submission" date="2021-06" db="EMBL/GenBank/DDBJ databases">
        <title>Elioraea tepida, sp. nov., a moderately thermophilic aerobic anoxygenic phototrophic bacterium isolated from an alkaline siliceous hot spring mat community in Yellowstone National Park, WY, USA.</title>
        <authorList>
            <person name="Saini M.K."/>
            <person name="Yoshida S."/>
            <person name="Sebastian A."/>
            <person name="Hirose S."/>
            <person name="Hara E."/>
            <person name="Tamaki H."/>
            <person name="Soulier N.T."/>
            <person name="Albert I."/>
            <person name="Hanada S."/>
            <person name="Bryant D.A."/>
            <person name="Tank M."/>
        </authorList>
    </citation>
    <scope>NUCLEOTIDE SEQUENCE</scope>
    <source>
        <strain evidence="4">MS-P2</strain>
    </source>
</reference>
<dbReference type="GO" id="GO:0008773">
    <property type="term" value="F:[protein-PII] uridylyltransferase activity"/>
    <property type="evidence" value="ECO:0007669"/>
    <property type="project" value="InterPro"/>
</dbReference>
<proteinExistence type="predicted"/>
<dbReference type="EMBL" id="CP076448">
    <property type="protein sequence ID" value="QXM24203.1"/>
    <property type="molecule type" value="Genomic_DNA"/>
</dbReference>